<dbReference type="NCBIfam" id="NF002519">
    <property type="entry name" value="PRK01908.1"/>
    <property type="match status" value="1"/>
</dbReference>
<accession>A0A318E885</accession>
<comment type="subunit">
    <text evidence="6">The complex is composed of six subunits: RnfA, RnfB, RnfC, RnfD, RnfE and RnfG.</text>
</comment>
<proteinExistence type="inferred from homology"/>
<dbReference type="PANTHER" id="PTHR36118">
    <property type="entry name" value="ION-TRANSLOCATING OXIDOREDUCTASE COMPLEX SUBUNIT G"/>
    <property type="match status" value="1"/>
</dbReference>
<keyword evidence="3 6" id="KW-0285">Flavoprotein</keyword>
<dbReference type="AlphaFoldDB" id="A0A318E885"/>
<dbReference type="HAMAP" id="MF_00479">
    <property type="entry name" value="RsxG_RnfG"/>
    <property type="match status" value="1"/>
</dbReference>
<dbReference type="NCBIfam" id="TIGR01947">
    <property type="entry name" value="rnfG"/>
    <property type="match status" value="1"/>
</dbReference>
<feature type="domain" description="FMN-binding" evidence="7">
    <location>
        <begin position="102"/>
        <end position="194"/>
    </location>
</feature>
<comment type="cofactor">
    <cofactor evidence="6">
        <name>FMN</name>
        <dbReference type="ChEBI" id="CHEBI:58210"/>
    </cofactor>
</comment>
<keyword evidence="9" id="KW-1185">Reference proteome</keyword>
<keyword evidence="6" id="KW-1133">Transmembrane helix</keyword>
<keyword evidence="2 6" id="KW-0597">Phosphoprotein</keyword>
<dbReference type="GO" id="GO:0022900">
    <property type="term" value="P:electron transport chain"/>
    <property type="evidence" value="ECO:0007669"/>
    <property type="project" value="UniProtKB-UniRule"/>
</dbReference>
<dbReference type="GO" id="GO:0005886">
    <property type="term" value="C:plasma membrane"/>
    <property type="evidence" value="ECO:0007669"/>
    <property type="project" value="UniProtKB-SubCell"/>
</dbReference>
<name>A0A318E885_9GAMM</name>
<dbReference type="SMART" id="SM00900">
    <property type="entry name" value="FMN_bind"/>
    <property type="match status" value="1"/>
</dbReference>
<organism evidence="8 9">
    <name type="scientific">Sinimarinibacterium flocculans</name>
    <dbReference type="NCBI Taxonomy" id="985250"/>
    <lineage>
        <taxon>Bacteria</taxon>
        <taxon>Pseudomonadati</taxon>
        <taxon>Pseudomonadota</taxon>
        <taxon>Gammaproteobacteria</taxon>
        <taxon>Nevskiales</taxon>
        <taxon>Nevskiaceae</taxon>
        <taxon>Sinimarinibacterium</taxon>
    </lineage>
</organism>
<dbReference type="InterPro" id="IPR007329">
    <property type="entry name" value="FMN-bd"/>
</dbReference>
<feature type="modified residue" description="FMN phosphoryl threonine" evidence="6">
    <location>
        <position position="177"/>
    </location>
</feature>
<evidence type="ECO:0000256" key="3">
    <source>
        <dbReference type="ARBA" id="ARBA00022630"/>
    </source>
</evidence>
<dbReference type="PIRSF" id="PIRSF006091">
    <property type="entry name" value="E_trnsport_RnfG"/>
    <property type="match status" value="1"/>
</dbReference>
<evidence type="ECO:0000256" key="1">
    <source>
        <dbReference type="ARBA" id="ARBA00022448"/>
    </source>
</evidence>
<protein>
    <recommendedName>
        <fullName evidence="6">Ion-translocating oxidoreductase complex subunit G</fullName>
        <ecNumber evidence="6">7.-.-.-</ecNumber>
    </recommendedName>
    <alternativeName>
        <fullName evidence="6">Rnf electron transport complex subunit G</fullName>
    </alternativeName>
</protein>
<comment type="subcellular location">
    <subcellularLocation>
        <location evidence="6">Cell inner membrane</location>
        <topology evidence="6">Single-pass membrane protein</topology>
    </subcellularLocation>
</comment>
<dbReference type="Proteomes" id="UP000248330">
    <property type="component" value="Unassembled WGS sequence"/>
</dbReference>
<gene>
    <name evidence="6" type="primary">rnfG</name>
    <name evidence="8" type="ORF">C8D93_105224</name>
</gene>
<keyword evidence="6" id="KW-0472">Membrane</keyword>
<evidence type="ECO:0000313" key="9">
    <source>
        <dbReference type="Proteomes" id="UP000248330"/>
    </source>
</evidence>
<evidence type="ECO:0000256" key="2">
    <source>
        <dbReference type="ARBA" id="ARBA00022553"/>
    </source>
</evidence>
<comment type="similarity">
    <text evidence="6">Belongs to the RnfG family.</text>
</comment>
<sequence length="209" mass="22220">MNATVVQMLRAGGVLGAFGLVAAAVLGGTWSLTADRIRDAEQQRLLQQLEEVLPAGGYDNAVASDTLQVDSDALGPGTHTVWRARKDGRPVAAVLGAVTPDGYSGPIALLVGIAYDGRITGVRVTSHRETPGLGDKIDLSRSDWVLDFDGRSLLAPGPRDWTVRKDGGVFDQFAGATITPRAVVRAVHRSLQYFAENRETLFATAPETP</sequence>
<dbReference type="RefSeq" id="WP_211307309.1">
    <property type="nucleotide sequence ID" value="NZ_CAWNXA010000005.1"/>
</dbReference>
<keyword evidence="1 6" id="KW-0813">Transport</keyword>
<keyword evidence="4 6" id="KW-0288">FMN</keyword>
<comment type="function">
    <text evidence="6">Part of a membrane-bound complex that couples electron transfer with translocation of ions across the membrane.</text>
</comment>
<evidence type="ECO:0000259" key="7">
    <source>
        <dbReference type="SMART" id="SM00900"/>
    </source>
</evidence>
<keyword evidence="5 6" id="KW-0249">Electron transport</keyword>
<evidence type="ECO:0000313" key="8">
    <source>
        <dbReference type="EMBL" id="PXV67867.1"/>
    </source>
</evidence>
<evidence type="ECO:0000256" key="6">
    <source>
        <dbReference type="HAMAP-Rule" id="MF_00479"/>
    </source>
</evidence>
<comment type="caution">
    <text evidence="8">The sequence shown here is derived from an EMBL/GenBank/DDBJ whole genome shotgun (WGS) entry which is preliminary data.</text>
</comment>
<keyword evidence="6" id="KW-0997">Cell inner membrane</keyword>
<evidence type="ECO:0000256" key="5">
    <source>
        <dbReference type="ARBA" id="ARBA00022982"/>
    </source>
</evidence>
<dbReference type="EC" id="7.-.-.-" evidence="6"/>
<dbReference type="GO" id="GO:0009055">
    <property type="term" value="F:electron transfer activity"/>
    <property type="evidence" value="ECO:0007669"/>
    <property type="project" value="InterPro"/>
</dbReference>
<evidence type="ECO:0000256" key="4">
    <source>
        <dbReference type="ARBA" id="ARBA00022643"/>
    </source>
</evidence>
<keyword evidence="6" id="KW-1003">Cell membrane</keyword>
<dbReference type="GO" id="GO:0010181">
    <property type="term" value="F:FMN binding"/>
    <property type="evidence" value="ECO:0007669"/>
    <property type="project" value="InterPro"/>
</dbReference>
<reference evidence="8 9" key="1">
    <citation type="submission" date="2018-04" db="EMBL/GenBank/DDBJ databases">
        <title>Genomic Encyclopedia of Type Strains, Phase IV (KMG-IV): sequencing the most valuable type-strain genomes for metagenomic binning, comparative biology and taxonomic classification.</title>
        <authorList>
            <person name="Goeker M."/>
        </authorList>
    </citation>
    <scope>NUCLEOTIDE SEQUENCE [LARGE SCALE GENOMIC DNA]</scope>
    <source>
        <strain evidence="8 9">DSM 104150</strain>
    </source>
</reference>
<keyword evidence="6" id="KW-0812">Transmembrane</keyword>
<dbReference type="PANTHER" id="PTHR36118:SF1">
    <property type="entry name" value="ION-TRANSLOCATING OXIDOREDUCTASE COMPLEX SUBUNIT G"/>
    <property type="match status" value="1"/>
</dbReference>
<keyword evidence="6" id="KW-1278">Translocase</keyword>
<dbReference type="InterPro" id="IPR010209">
    <property type="entry name" value="Ion_transpt_RnfG/RsxG"/>
</dbReference>
<dbReference type="Pfam" id="PF04205">
    <property type="entry name" value="FMN_bind"/>
    <property type="match status" value="1"/>
</dbReference>
<dbReference type="EMBL" id="QICN01000005">
    <property type="protein sequence ID" value="PXV67867.1"/>
    <property type="molecule type" value="Genomic_DNA"/>
</dbReference>